<protein>
    <submittedName>
        <fullName evidence="1">Uncharacterized protein</fullName>
    </submittedName>
</protein>
<keyword evidence="2" id="KW-1185">Reference proteome</keyword>
<evidence type="ECO:0000313" key="1">
    <source>
        <dbReference type="EMBL" id="CAB3754181.1"/>
    </source>
</evidence>
<dbReference type="AlphaFoldDB" id="A0A6J5DLR4"/>
<dbReference type="Proteomes" id="UP000494363">
    <property type="component" value="Unassembled WGS sequence"/>
</dbReference>
<organism evidence="1 2">
    <name type="scientific">Paraburkholderia humisilvae</name>
    <dbReference type="NCBI Taxonomy" id="627669"/>
    <lineage>
        <taxon>Bacteria</taxon>
        <taxon>Pseudomonadati</taxon>
        <taxon>Pseudomonadota</taxon>
        <taxon>Betaproteobacteria</taxon>
        <taxon>Burkholderiales</taxon>
        <taxon>Burkholderiaceae</taxon>
        <taxon>Paraburkholderia</taxon>
    </lineage>
</organism>
<accession>A0A6J5DLR4</accession>
<evidence type="ECO:0000313" key="2">
    <source>
        <dbReference type="Proteomes" id="UP000494363"/>
    </source>
</evidence>
<sequence length="97" mass="10557">MTTRLTKIAGSKKSAHQQVHLGEQVIGEIWREKVNVVVSKVTAPRVMAERWRWFGKQAGVATVLGRGTRAAMLVGPGFKTRDAVITVLTDEASRGTA</sequence>
<name>A0A6J5DLR4_9BURK</name>
<reference evidence="1 2" key="1">
    <citation type="submission" date="2020-04" db="EMBL/GenBank/DDBJ databases">
        <authorList>
            <person name="De Canck E."/>
        </authorList>
    </citation>
    <scope>NUCLEOTIDE SEQUENCE [LARGE SCALE GENOMIC DNA]</scope>
    <source>
        <strain evidence="1 2">LMG 29542</strain>
    </source>
</reference>
<proteinExistence type="predicted"/>
<dbReference type="EMBL" id="CADIKH010000009">
    <property type="protein sequence ID" value="CAB3754181.1"/>
    <property type="molecule type" value="Genomic_DNA"/>
</dbReference>
<gene>
    <name evidence="1" type="ORF">LMG29542_02272</name>
</gene>